<name>A0A1V9YXA4_9STRA</name>
<dbReference type="Proteomes" id="UP000243217">
    <property type="component" value="Unassembled WGS sequence"/>
</dbReference>
<feature type="region of interest" description="Disordered" evidence="1">
    <location>
        <begin position="100"/>
        <end position="141"/>
    </location>
</feature>
<keyword evidence="4" id="KW-1185">Reference proteome</keyword>
<evidence type="ECO:0000256" key="2">
    <source>
        <dbReference type="SAM" id="SignalP"/>
    </source>
</evidence>
<dbReference type="AlphaFoldDB" id="A0A1V9YXA4"/>
<dbReference type="OrthoDB" id="78990at2759"/>
<evidence type="ECO:0000313" key="4">
    <source>
        <dbReference type="Proteomes" id="UP000243217"/>
    </source>
</evidence>
<accession>A0A1V9YXA4</accession>
<organism evidence="3 4">
    <name type="scientific">Thraustotheca clavata</name>
    <dbReference type="NCBI Taxonomy" id="74557"/>
    <lineage>
        <taxon>Eukaryota</taxon>
        <taxon>Sar</taxon>
        <taxon>Stramenopiles</taxon>
        <taxon>Oomycota</taxon>
        <taxon>Saprolegniomycetes</taxon>
        <taxon>Saprolegniales</taxon>
        <taxon>Achlyaceae</taxon>
        <taxon>Thraustotheca</taxon>
    </lineage>
</organism>
<gene>
    <name evidence="3" type="ORF">THRCLA_22560</name>
</gene>
<sequence length="163" mass="16240">MHFFKQCVVFVGLFGAINAIDGRPPCDPGVLLEKAGVSTLKSCLASANVTLDQVNQAHASAICAVPTCVTVLTQASTTTNCPQGQEFGAICNSTSNSTTTTPVATTSPLTSSTPSATTTTTSPAATTATTTTAPPSKAPVSSASAQSIAGTILVASMAVALNF</sequence>
<proteinExistence type="predicted"/>
<dbReference type="EMBL" id="JNBS01002552">
    <property type="protein sequence ID" value="OQR90365.1"/>
    <property type="molecule type" value="Genomic_DNA"/>
</dbReference>
<evidence type="ECO:0008006" key="5">
    <source>
        <dbReference type="Google" id="ProtNLM"/>
    </source>
</evidence>
<reference evidence="3 4" key="1">
    <citation type="journal article" date="2014" name="Genome Biol. Evol.">
        <title>The secreted proteins of Achlya hypogyna and Thraustotheca clavata identify the ancestral oomycete secretome and reveal gene acquisitions by horizontal gene transfer.</title>
        <authorList>
            <person name="Misner I."/>
            <person name="Blouin N."/>
            <person name="Leonard G."/>
            <person name="Richards T.A."/>
            <person name="Lane C.E."/>
        </authorList>
    </citation>
    <scope>NUCLEOTIDE SEQUENCE [LARGE SCALE GENOMIC DNA]</scope>
    <source>
        <strain evidence="3 4">ATCC 34112</strain>
    </source>
</reference>
<feature type="signal peptide" evidence="2">
    <location>
        <begin position="1"/>
        <end position="19"/>
    </location>
</feature>
<keyword evidence="2" id="KW-0732">Signal</keyword>
<evidence type="ECO:0000313" key="3">
    <source>
        <dbReference type="EMBL" id="OQR90365.1"/>
    </source>
</evidence>
<evidence type="ECO:0000256" key="1">
    <source>
        <dbReference type="SAM" id="MobiDB-lite"/>
    </source>
</evidence>
<comment type="caution">
    <text evidence="3">The sequence shown here is derived from an EMBL/GenBank/DDBJ whole genome shotgun (WGS) entry which is preliminary data.</text>
</comment>
<feature type="chain" id="PRO_5013026220" description="Secreted protein" evidence="2">
    <location>
        <begin position="20"/>
        <end position="163"/>
    </location>
</feature>
<protein>
    <recommendedName>
        <fullName evidence="5">Secreted protein</fullName>
    </recommendedName>
</protein>